<reference evidence="1 2" key="1">
    <citation type="submission" date="2020-03" db="EMBL/GenBank/DDBJ databases">
        <title>Hydrogenophaga sp. nov. isolated from cyanobacterial mat.</title>
        <authorList>
            <person name="Thorat V."/>
            <person name="Kirdat K."/>
            <person name="Tiwarekar B."/>
            <person name="Costa E.D."/>
            <person name="Yadav A."/>
        </authorList>
    </citation>
    <scope>NUCLEOTIDE SEQUENCE [LARGE SCALE GENOMIC DNA]</scope>
    <source>
        <strain evidence="1 2">BA0156</strain>
    </source>
</reference>
<sequence>MSPAGDDVQAVNVLCIKWGRKYGPEYVNKLHSMVSRHLHRPFRFVCLTDDGTGIDPAIEVKPIPAVGFDEFDQRKPWTFGHGWLKLTSFADPLYDLTGPTLFLDLDIVIVDSLDPFFDQPGEFVVIKEWDKQDGTGNTSCYLYTIGAHTDALDHLKQGYPQSIADVRNEQEYITGFLGRQGKVSYWPEGWCVSFKRHCMHRGLMGWFKAPEIPPGARIIAFHGKPNPPDAIAGVSGKWYRRVLPTAWVAEHWR</sequence>
<organism evidence="1 2">
    <name type="scientific">Hydrogenophaga crocea</name>
    <dbReference type="NCBI Taxonomy" id="2716225"/>
    <lineage>
        <taxon>Bacteria</taxon>
        <taxon>Pseudomonadati</taxon>
        <taxon>Pseudomonadota</taxon>
        <taxon>Betaproteobacteria</taxon>
        <taxon>Burkholderiales</taxon>
        <taxon>Comamonadaceae</taxon>
        <taxon>Hydrogenophaga</taxon>
    </lineage>
</organism>
<keyword evidence="2" id="KW-1185">Reference proteome</keyword>
<accession>A0A6G8INL5</accession>
<evidence type="ECO:0000313" key="1">
    <source>
        <dbReference type="EMBL" id="QIM54625.1"/>
    </source>
</evidence>
<name>A0A6G8INL5_9BURK</name>
<dbReference type="GO" id="GO:0016740">
    <property type="term" value="F:transferase activity"/>
    <property type="evidence" value="ECO:0007669"/>
    <property type="project" value="UniProtKB-KW"/>
</dbReference>
<dbReference type="InterPro" id="IPR029044">
    <property type="entry name" value="Nucleotide-diphossugar_trans"/>
</dbReference>
<keyword evidence="1" id="KW-0808">Transferase</keyword>
<protein>
    <submittedName>
        <fullName evidence="1">Glycosyltransferase</fullName>
    </submittedName>
</protein>
<dbReference type="EMBL" id="CP049989">
    <property type="protein sequence ID" value="QIM54625.1"/>
    <property type="molecule type" value="Genomic_DNA"/>
</dbReference>
<dbReference type="Proteomes" id="UP000503162">
    <property type="component" value="Chromosome"/>
</dbReference>
<gene>
    <name evidence="1" type="ORF">G9Q37_01875</name>
</gene>
<dbReference type="AlphaFoldDB" id="A0A6G8INL5"/>
<dbReference type="KEGG" id="hcz:G9Q37_01875"/>
<proteinExistence type="predicted"/>
<evidence type="ECO:0000313" key="2">
    <source>
        <dbReference type="Proteomes" id="UP000503162"/>
    </source>
</evidence>
<dbReference type="SUPFAM" id="SSF53448">
    <property type="entry name" value="Nucleotide-diphospho-sugar transferases"/>
    <property type="match status" value="1"/>
</dbReference>